<dbReference type="Proteomes" id="UP000192478">
    <property type="component" value="Chromosome"/>
</dbReference>
<dbReference type="AlphaFoldDB" id="A0AAC9RKK1"/>
<sequence length="63" mass="7308">MPSQINEEHKGALSIRLNLDMYEGKIVFELSSDEMLEEIVEPINITTVHETTLYVTEINERED</sequence>
<protein>
    <submittedName>
        <fullName evidence="2">Uncharacterized protein</fullName>
    </submittedName>
</protein>
<keyword evidence="3" id="KW-1185">Reference proteome</keyword>
<evidence type="ECO:0000313" key="3">
    <source>
        <dbReference type="Proteomes" id="UP000177894"/>
    </source>
</evidence>
<dbReference type="EMBL" id="CP017603">
    <property type="protein sequence ID" value="AOY76804.1"/>
    <property type="molecule type" value="Genomic_DNA"/>
</dbReference>
<evidence type="ECO:0000313" key="4">
    <source>
        <dbReference type="Proteomes" id="UP000192478"/>
    </source>
</evidence>
<name>A0AAC9RKK1_9CLOT</name>
<dbReference type="RefSeq" id="WP_070969029.1">
    <property type="nucleotide sequence ID" value="NZ_CP017603.1"/>
</dbReference>
<dbReference type="EMBL" id="CP020559">
    <property type="protein sequence ID" value="ARE87272.1"/>
    <property type="molecule type" value="Genomic_DNA"/>
</dbReference>
<dbReference type="KEGG" id="cfm:BJL90_13645"/>
<organism evidence="2 4">
    <name type="scientific">Clostridium formicaceticum</name>
    <dbReference type="NCBI Taxonomy" id="1497"/>
    <lineage>
        <taxon>Bacteria</taxon>
        <taxon>Bacillati</taxon>
        <taxon>Bacillota</taxon>
        <taxon>Clostridia</taxon>
        <taxon>Eubacteriales</taxon>
        <taxon>Clostridiaceae</taxon>
        <taxon>Clostridium</taxon>
    </lineage>
</organism>
<accession>A0AAC9RKK1</accession>
<dbReference type="Proteomes" id="UP000177894">
    <property type="component" value="Chromosome"/>
</dbReference>
<reference evidence="1 3" key="1">
    <citation type="submission" date="2016-10" db="EMBL/GenBank/DDBJ databases">
        <title>Complete Genome Sequence of Acetogen Clostridium formicoaceticum ATCC 27076.</title>
        <authorList>
            <person name="Bao T."/>
            <person name="Cheng C."/>
            <person name="Zhao J."/>
            <person name="Yang S.-T."/>
            <person name="Wang J."/>
            <person name="Wang M."/>
        </authorList>
    </citation>
    <scope>NUCLEOTIDE SEQUENCE [LARGE SCALE GENOMIC DNA]</scope>
    <source>
        <strain evidence="1 3">ATCC 27076</strain>
    </source>
</reference>
<evidence type="ECO:0000313" key="1">
    <source>
        <dbReference type="EMBL" id="AOY76804.1"/>
    </source>
</evidence>
<gene>
    <name evidence="1" type="ORF">BJL90_13645</name>
    <name evidence="2" type="ORF">CLFO_16710</name>
</gene>
<proteinExistence type="predicted"/>
<reference evidence="2 4" key="2">
    <citation type="submission" date="2017-03" db="EMBL/GenBank/DDBJ databases">
        <title>Complete sequence of Clostridium formicaceticum DSM 92.</title>
        <authorList>
            <person name="Poehlein A."/>
            <person name="Karl M."/>
            <person name="Bengelsdorf F.R."/>
            <person name="Duerre P."/>
            <person name="Daniel R."/>
        </authorList>
    </citation>
    <scope>NUCLEOTIDE SEQUENCE [LARGE SCALE GENOMIC DNA]</scope>
    <source>
        <strain evidence="2 4">DSM 92</strain>
    </source>
</reference>
<evidence type="ECO:0000313" key="2">
    <source>
        <dbReference type="EMBL" id="ARE87272.1"/>
    </source>
</evidence>